<name>A0ABD0UWU5_DENTH</name>
<evidence type="ECO:0000256" key="4">
    <source>
        <dbReference type="SAM" id="MobiDB-lite"/>
    </source>
</evidence>
<feature type="region of interest" description="VHIID" evidence="3">
    <location>
        <begin position="172"/>
        <end position="237"/>
    </location>
</feature>
<dbReference type="Proteomes" id="UP001552299">
    <property type="component" value="Unassembled WGS sequence"/>
</dbReference>
<dbReference type="EMBL" id="JANQDX010000010">
    <property type="protein sequence ID" value="KAL0917314.1"/>
    <property type="molecule type" value="Genomic_DNA"/>
</dbReference>
<keyword evidence="1" id="KW-0805">Transcription regulation</keyword>
<proteinExistence type="inferred from homology"/>
<evidence type="ECO:0008006" key="7">
    <source>
        <dbReference type="Google" id="ProtNLM"/>
    </source>
</evidence>
<evidence type="ECO:0000313" key="6">
    <source>
        <dbReference type="Proteomes" id="UP001552299"/>
    </source>
</evidence>
<reference evidence="5 6" key="1">
    <citation type="journal article" date="2024" name="Plant Biotechnol. J.">
        <title>Dendrobium thyrsiflorum genome and its molecular insights into genes involved in important horticultural traits.</title>
        <authorList>
            <person name="Chen B."/>
            <person name="Wang J.Y."/>
            <person name="Zheng P.J."/>
            <person name="Li K.L."/>
            <person name="Liang Y.M."/>
            <person name="Chen X.F."/>
            <person name="Zhang C."/>
            <person name="Zhao X."/>
            <person name="He X."/>
            <person name="Zhang G.Q."/>
            <person name="Liu Z.J."/>
            <person name="Xu Q."/>
        </authorList>
    </citation>
    <scope>NUCLEOTIDE SEQUENCE [LARGE SCALE GENOMIC DNA]</scope>
    <source>
        <strain evidence="5">GZMU011</strain>
    </source>
</reference>
<dbReference type="Pfam" id="PF03514">
    <property type="entry name" value="GRAS"/>
    <property type="match status" value="1"/>
</dbReference>
<evidence type="ECO:0000313" key="5">
    <source>
        <dbReference type="EMBL" id="KAL0917314.1"/>
    </source>
</evidence>
<feature type="region of interest" description="SAW" evidence="3">
    <location>
        <begin position="363"/>
        <end position="442"/>
    </location>
</feature>
<dbReference type="InterPro" id="IPR005202">
    <property type="entry name" value="TF_GRAS"/>
</dbReference>
<protein>
    <recommendedName>
        <fullName evidence="7">Nodulation signaling pathway 1-like protein</fullName>
    </recommendedName>
</protein>
<evidence type="ECO:0000256" key="2">
    <source>
        <dbReference type="ARBA" id="ARBA00023163"/>
    </source>
</evidence>
<sequence>MDWLEDSIFPLPFLDDPYTLTEDLARYDWWPQTQNQIQSPTIAAVVPPATVNPKAITTKSELPKKRKFQSNPPAAQRRRTGNEGQNEKKTHGGVTGGSREARWAEQLLNPLAAAIESGNISRAQHLLYVLQELASPTGDPNHRLAFYGLQALTHCLSGGYAKAELKGFRSALIKFHEVSPWFALPNCLANAAIVSASAGAKRLHVVDAGVSHGVQWPTMLEALTRRPGGPPSMVKLTVVDAGSNGPFGSAPEGYDFGPQLMRYAKSIEVDLIVERREMLERRRGRDEERVVVCAQFRAGRAGLGFLRAVREIEPDLVVLSEGEEEGEGEGEGLGFGRRAEVMWRFLESTSAAFKGRECEERRVMEGEAARVLEERREGGRERWKEKMEGLGFREEIFGEEVVEAGRALLRKFDGNWEMTCGSEGRVGLWWKGQAVSFCSLWKPVRHKTTATAAAAAAAAGCGNGARHY</sequence>
<comment type="similarity">
    <text evidence="3">Belongs to the GRAS family.</text>
</comment>
<dbReference type="PROSITE" id="PS50985">
    <property type="entry name" value="GRAS"/>
    <property type="match status" value="1"/>
</dbReference>
<gene>
    <name evidence="5" type="ORF">M5K25_012369</name>
</gene>
<dbReference type="PANTHER" id="PTHR31636">
    <property type="entry name" value="OSJNBA0084A10.13 PROTEIN-RELATED"/>
    <property type="match status" value="1"/>
</dbReference>
<keyword evidence="6" id="KW-1185">Reference proteome</keyword>
<comment type="caution">
    <text evidence="5">The sequence shown here is derived from an EMBL/GenBank/DDBJ whole genome shotgun (WGS) entry which is preliminary data.</text>
</comment>
<feature type="region of interest" description="Disordered" evidence="4">
    <location>
        <begin position="55"/>
        <end position="99"/>
    </location>
</feature>
<feature type="short sequence motif" description="VHIID" evidence="3">
    <location>
        <begin position="203"/>
        <end position="207"/>
    </location>
</feature>
<keyword evidence="2" id="KW-0804">Transcription</keyword>
<comment type="caution">
    <text evidence="3">Lacks conserved residue(s) required for the propagation of feature annotation.</text>
</comment>
<evidence type="ECO:0000256" key="1">
    <source>
        <dbReference type="ARBA" id="ARBA00023015"/>
    </source>
</evidence>
<evidence type="ECO:0000256" key="3">
    <source>
        <dbReference type="PROSITE-ProRule" id="PRU01191"/>
    </source>
</evidence>
<dbReference type="AlphaFoldDB" id="A0ABD0UWU5"/>
<accession>A0ABD0UWU5</accession>
<organism evidence="5 6">
    <name type="scientific">Dendrobium thyrsiflorum</name>
    <name type="common">Pinecone-like raceme dendrobium</name>
    <name type="synonym">Orchid</name>
    <dbReference type="NCBI Taxonomy" id="117978"/>
    <lineage>
        <taxon>Eukaryota</taxon>
        <taxon>Viridiplantae</taxon>
        <taxon>Streptophyta</taxon>
        <taxon>Embryophyta</taxon>
        <taxon>Tracheophyta</taxon>
        <taxon>Spermatophyta</taxon>
        <taxon>Magnoliopsida</taxon>
        <taxon>Liliopsida</taxon>
        <taxon>Asparagales</taxon>
        <taxon>Orchidaceae</taxon>
        <taxon>Epidendroideae</taxon>
        <taxon>Malaxideae</taxon>
        <taxon>Dendrobiinae</taxon>
        <taxon>Dendrobium</taxon>
    </lineage>
</organism>